<evidence type="ECO:0000313" key="9">
    <source>
        <dbReference type="Proteomes" id="UP000245119"/>
    </source>
</evidence>
<proteinExistence type="predicted"/>
<comment type="subcellular location">
    <subcellularLocation>
        <location evidence="1">Membrane</location>
        <topology evidence="1">Single-pass membrane protein</topology>
    </subcellularLocation>
</comment>
<organism evidence="8 9">
    <name type="scientific">Pomacea canaliculata</name>
    <name type="common">Golden apple snail</name>
    <dbReference type="NCBI Taxonomy" id="400727"/>
    <lineage>
        <taxon>Eukaryota</taxon>
        <taxon>Metazoa</taxon>
        <taxon>Spiralia</taxon>
        <taxon>Lophotrochozoa</taxon>
        <taxon>Mollusca</taxon>
        <taxon>Gastropoda</taxon>
        <taxon>Caenogastropoda</taxon>
        <taxon>Architaenioglossa</taxon>
        <taxon>Ampullarioidea</taxon>
        <taxon>Ampullariidae</taxon>
        <taxon>Pomacea</taxon>
    </lineage>
</organism>
<dbReference type="Proteomes" id="UP000245119">
    <property type="component" value="Linkage Group LG6"/>
</dbReference>
<dbReference type="Pfam" id="PF00057">
    <property type="entry name" value="Ldl_recept_a"/>
    <property type="match status" value="1"/>
</dbReference>
<comment type="caution">
    <text evidence="7">Lacks conserved residue(s) required for the propagation of feature annotation.</text>
</comment>
<feature type="disulfide bond" evidence="7">
    <location>
        <begin position="129"/>
        <end position="147"/>
    </location>
</feature>
<dbReference type="Gene3D" id="4.10.400.10">
    <property type="entry name" value="Low-density Lipoprotein Receptor"/>
    <property type="match status" value="2"/>
</dbReference>
<dbReference type="PRINTS" id="PR00261">
    <property type="entry name" value="LDLRECEPTOR"/>
</dbReference>
<evidence type="ECO:0000313" key="8">
    <source>
        <dbReference type="EMBL" id="PVD29181.1"/>
    </source>
</evidence>
<evidence type="ECO:0000256" key="7">
    <source>
        <dbReference type="PROSITE-ProRule" id="PRU00124"/>
    </source>
</evidence>
<keyword evidence="2" id="KW-0812">Transmembrane</keyword>
<dbReference type="GO" id="GO:0005886">
    <property type="term" value="C:plasma membrane"/>
    <property type="evidence" value="ECO:0007669"/>
    <property type="project" value="TreeGrafter"/>
</dbReference>
<reference evidence="8 9" key="1">
    <citation type="submission" date="2018-04" db="EMBL/GenBank/DDBJ databases">
        <title>The genome of golden apple snail Pomacea canaliculata provides insight into stress tolerance and invasive adaptation.</title>
        <authorList>
            <person name="Liu C."/>
            <person name="Liu B."/>
            <person name="Ren Y."/>
            <person name="Zhang Y."/>
            <person name="Wang H."/>
            <person name="Li S."/>
            <person name="Jiang F."/>
            <person name="Yin L."/>
            <person name="Zhang G."/>
            <person name="Qian W."/>
            <person name="Fan W."/>
        </authorList>
    </citation>
    <scope>NUCLEOTIDE SEQUENCE [LARGE SCALE GENOMIC DNA]</scope>
    <source>
        <strain evidence="8">SZHN2017</strain>
        <tissue evidence="8">Muscle</tissue>
    </source>
</reference>
<dbReference type="PANTHER" id="PTHR24270:SF8">
    <property type="entry name" value="LD11117P-RELATED"/>
    <property type="match status" value="1"/>
</dbReference>
<name>A0A2T7P6Z9_POMCA</name>
<dbReference type="AlphaFoldDB" id="A0A2T7P6Z9"/>
<keyword evidence="9" id="KW-1185">Reference proteome</keyword>
<dbReference type="CDD" id="cd00112">
    <property type="entry name" value="LDLa"/>
    <property type="match status" value="2"/>
</dbReference>
<dbReference type="SUPFAM" id="SSF57424">
    <property type="entry name" value="LDL receptor-like module"/>
    <property type="match status" value="2"/>
</dbReference>
<gene>
    <name evidence="8" type="ORF">C0Q70_11778</name>
</gene>
<keyword evidence="6 7" id="KW-1015">Disulfide bond</keyword>
<comment type="caution">
    <text evidence="8">The sequence shown here is derived from an EMBL/GenBank/DDBJ whole genome shotgun (WGS) entry which is preliminary data.</text>
</comment>
<evidence type="ECO:0000256" key="6">
    <source>
        <dbReference type="ARBA" id="ARBA00023157"/>
    </source>
</evidence>
<evidence type="ECO:0000256" key="5">
    <source>
        <dbReference type="ARBA" id="ARBA00023136"/>
    </source>
</evidence>
<dbReference type="PROSITE" id="PS50068">
    <property type="entry name" value="LDLRA_2"/>
    <property type="match status" value="2"/>
</dbReference>
<keyword evidence="3" id="KW-0677">Repeat</keyword>
<keyword evidence="4" id="KW-1133">Transmembrane helix</keyword>
<evidence type="ECO:0000256" key="2">
    <source>
        <dbReference type="ARBA" id="ARBA00022692"/>
    </source>
</evidence>
<sequence length="155" mass="17516">MGGRCYSKRSAYLYVGLSTSVSTLDFLYLKVLQWVDGNIAYYLQVDEQSSSDTIPISVDFLSCAKESNCDARRYISACEIPGKGQVPMFQCYYNSQTIPYSLLCDYRSDCLDGSDERFCVFPACAESTCENKQCLSFNHRCDGVQHCLDRSDEEV</sequence>
<keyword evidence="5" id="KW-0472">Membrane</keyword>
<evidence type="ECO:0000256" key="1">
    <source>
        <dbReference type="ARBA" id="ARBA00004167"/>
    </source>
</evidence>
<feature type="disulfide bond" evidence="7">
    <location>
        <begin position="104"/>
        <end position="119"/>
    </location>
</feature>
<dbReference type="GO" id="GO:0016192">
    <property type="term" value="P:vesicle-mediated transport"/>
    <property type="evidence" value="ECO:0007669"/>
    <property type="project" value="UniProtKB-ARBA"/>
</dbReference>
<evidence type="ECO:0000256" key="4">
    <source>
        <dbReference type="ARBA" id="ARBA00022989"/>
    </source>
</evidence>
<protein>
    <submittedName>
        <fullName evidence="8">Uncharacterized protein</fullName>
    </submittedName>
</protein>
<dbReference type="PANTHER" id="PTHR24270">
    <property type="entry name" value="LOW-DENSITY LIPOPROTEIN RECEPTOR-RELATED"/>
    <property type="match status" value="1"/>
</dbReference>
<dbReference type="SMART" id="SM00192">
    <property type="entry name" value="LDLa"/>
    <property type="match status" value="2"/>
</dbReference>
<dbReference type="InterPro" id="IPR036055">
    <property type="entry name" value="LDL_receptor-like_sf"/>
</dbReference>
<evidence type="ECO:0000256" key="3">
    <source>
        <dbReference type="ARBA" id="ARBA00022737"/>
    </source>
</evidence>
<dbReference type="InterPro" id="IPR050685">
    <property type="entry name" value="LDLR"/>
</dbReference>
<accession>A0A2T7P6Z9</accession>
<dbReference type="InterPro" id="IPR002172">
    <property type="entry name" value="LDrepeatLR_classA_rpt"/>
</dbReference>
<dbReference type="EMBL" id="PZQS01000006">
    <property type="protein sequence ID" value="PVD29181.1"/>
    <property type="molecule type" value="Genomic_DNA"/>
</dbReference>